<evidence type="ECO:0000256" key="3">
    <source>
        <dbReference type="ARBA" id="ARBA00009731"/>
    </source>
</evidence>
<comment type="similarity">
    <text evidence="3 11">Belongs to the ALG14 family.</text>
</comment>
<dbReference type="GO" id="GO:0006488">
    <property type="term" value="P:dolichol-linked oligosaccharide biosynthetic process"/>
    <property type="evidence" value="ECO:0007669"/>
    <property type="project" value="InterPro"/>
</dbReference>
<dbReference type="EMBL" id="GL883101">
    <property type="protein sequence ID" value="EGG08132.1"/>
    <property type="molecule type" value="Genomic_DNA"/>
</dbReference>
<dbReference type="KEGG" id="mlr:MELLADRAFT_29359"/>
<evidence type="ECO:0000313" key="14">
    <source>
        <dbReference type="Proteomes" id="UP000001072"/>
    </source>
</evidence>
<feature type="signal peptide" evidence="12">
    <location>
        <begin position="1"/>
        <end position="17"/>
    </location>
</feature>
<organism evidence="14">
    <name type="scientific">Melampsora larici-populina (strain 98AG31 / pathotype 3-4-7)</name>
    <name type="common">Poplar leaf rust fungus</name>
    <dbReference type="NCBI Taxonomy" id="747676"/>
    <lineage>
        <taxon>Eukaryota</taxon>
        <taxon>Fungi</taxon>
        <taxon>Dikarya</taxon>
        <taxon>Basidiomycota</taxon>
        <taxon>Pucciniomycotina</taxon>
        <taxon>Pucciniomycetes</taxon>
        <taxon>Pucciniales</taxon>
        <taxon>Melampsoraceae</taxon>
        <taxon>Melampsora</taxon>
    </lineage>
</organism>
<dbReference type="GeneID" id="18927067"/>
<dbReference type="FunCoup" id="F4RGY9">
    <property type="interactions" value="130"/>
</dbReference>
<feature type="chain" id="PRO_5003315208" description="UDP-N-acetylglucosamine transferase subunit ALG14" evidence="12">
    <location>
        <begin position="18"/>
        <end position="200"/>
    </location>
</feature>
<evidence type="ECO:0000256" key="9">
    <source>
        <dbReference type="ARBA" id="ARBA00023136"/>
    </source>
</evidence>
<dbReference type="GO" id="GO:0004577">
    <property type="term" value="F:N-acetylglucosaminyldiphosphodolichol N-acetylglucosaminyltransferase activity"/>
    <property type="evidence" value="ECO:0007669"/>
    <property type="project" value="TreeGrafter"/>
</dbReference>
<dbReference type="GO" id="GO:0043541">
    <property type="term" value="C:UDP-N-acetylglucosamine transferase complex"/>
    <property type="evidence" value="ECO:0007669"/>
    <property type="project" value="TreeGrafter"/>
</dbReference>
<dbReference type="HOGENOM" id="CLU_064541_2_3_1"/>
<keyword evidence="12" id="KW-0732">Signal</keyword>
<dbReference type="RefSeq" id="XP_007408330.1">
    <property type="nucleotide sequence ID" value="XM_007408268.1"/>
</dbReference>
<protein>
    <recommendedName>
        <fullName evidence="5 11">UDP-N-acetylglucosamine transferase subunit ALG14</fullName>
    </recommendedName>
    <alternativeName>
        <fullName evidence="10 11">Asparagine-linked glycosylation protein 14</fullName>
    </alternativeName>
</protein>
<dbReference type="PANTHER" id="PTHR12154">
    <property type="entry name" value="GLYCOSYL TRANSFERASE-RELATED"/>
    <property type="match status" value="1"/>
</dbReference>
<evidence type="ECO:0000256" key="4">
    <source>
        <dbReference type="ARBA" id="ARBA00011335"/>
    </source>
</evidence>
<evidence type="ECO:0000256" key="6">
    <source>
        <dbReference type="ARBA" id="ARBA00022692"/>
    </source>
</evidence>
<evidence type="ECO:0000256" key="12">
    <source>
        <dbReference type="SAM" id="SignalP"/>
    </source>
</evidence>
<feature type="non-terminal residue" evidence="13">
    <location>
        <position position="200"/>
    </location>
</feature>
<comment type="subcellular location">
    <subcellularLocation>
        <location evidence="1 11">Endoplasmic reticulum membrane</location>
        <topology evidence="1 11">Single-pass membrane protein</topology>
    </subcellularLocation>
    <subcellularLocation>
        <location evidence="2">Nucleus membrane</location>
        <topology evidence="2">Single-pass membrane protein</topology>
    </subcellularLocation>
</comment>
<evidence type="ECO:0000256" key="1">
    <source>
        <dbReference type="ARBA" id="ARBA00004389"/>
    </source>
</evidence>
<evidence type="ECO:0000256" key="5">
    <source>
        <dbReference type="ARBA" id="ARBA00017467"/>
    </source>
</evidence>
<dbReference type="InterPro" id="IPR013969">
    <property type="entry name" value="Oligosacch_biosynth_Alg14"/>
</dbReference>
<dbReference type="Pfam" id="PF08660">
    <property type="entry name" value="Alg14"/>
    <property type="match status" value="1"/>
</dbReference>
<proteinExistence type="inferred from homology"/>
<evidence type="ECO:0000256" key="8">
    <source>
        <dbReference type="ARBA" id="ARBA00022989"/>
    </source>
</evidence>
<dbReference type="VEuPathDB" id="FungiDB:MELLADRAFT_29359"/>
<dbReference type="InParanoid" id="F4RGY9"/>
<dbReference type="eggNOG" id="KOG3339">
    <property type="taxonomic scope" value="Eukaryota"/>
</dbReference>
<evidence type="ECO:0000313" key="13">
    <source>
        <dbReference type="EMBL" id="EGG08132.1"/>
    </source>
</evidence>
<evidence type="ECO:0000256" key="11">
    <source>
        <dbReference type="RuleBase" id="RU362127"/>
    </source>
</evidence>
<comment type="function">
    <text evidence="11">Involved in protein N-glycosylation. Essential for the second step of the dolichol-linked oligosaccharide pathway. Anchors the catalytic subunit ALG13 to the ER.</text>
</comment>
<sequence>ILCSILLLARLIQAIRSTHFKRRPSTPTSKSSTRSTTCRTYILLGSGGHTGEMMRLLSELPFDRYTPRLYIISSGDKLSKTKALELEANKSKGDFSFLEIPRARRVHQSFFTTPWSTVVSLIYCLWYITLSRPYPDLVLLNGPGSSVPIALAAFLPRILHLRASPRLIYVESLARVQRLSLSGTILLPFMDVFIVQWDRL</sequence>
<gene>
    <name evidence="11" type="primary">ALG14</name>
    <name evidence="13" type="ORF">MELLADRAFT_29359</name>
</gene>
<reference evidence="14" key="1">
    <citation type="journal article" date="2011" name="Proc. Natl. Acad. Sci. U.S.A.">
        <title>Obligate biotrophy features unraveled by the genomic analysis of rust fungi.</title>
        <authorList>
            <person name="Duplessis S."/>
            <person name="Cuomo C.A."/>
            <person name="Lin Y.-C."/>
            <person name="Aerts A."/>
            <person name="Tisserant E."/>
            <person name="Veneault-Fourrey C."/>
            <person name="Joly D.L."/>
            <person name="Hacquard S."/>
            <person name="Amselem J."/>
            <person name="Cantarel B.L."/>
            <person name="Chiu R."/>
            <person name="Coutinho P.M."/>
            <person name="Feau N."/>
            <person name="Field M."/>
            <person name="Frey P."/>
            <person name="Gelhaye E."/>
            <person name="Goldberg J."/>
            <person name="Grabherr M.G."/>
            <person name="Kodira C.D."/>
            <person name="Kohler A."/>
            <person name="Kuees U."/>
            <person name="Lindquist E.A."/>
            <person name="Lucas S.M."/>
            <person name="Mago R."/>
            <person name="Mauceli E."/>
            <person name="Morin E."/>
            <person name="Murat C."/>
            <person name="Pangilinan J.L."/>
            <person name="Park R."/>
            <person name="Pearson M."/>
            <person name="Quesneville H."/>
            <person name="Rouhier N."/>
            <person name="Sakthikumar S."/>
            <person name="Salamov A.A."/>
            <person name="Schmutz J."/>
            <person name="Selles B."/>
            <person name="Shapiro H."/>
            <person name="Tanguay P."/>
            <person name="Tuskan G.A."/>
            <person name="Henrissat B."/>
            <person name="Van de Peer Y."/>
            <person name="Rouze P."/>
            <person name="Ellis J.G."/>
            <person name="Dodds P.N."/>
            <person name="Schein J.E."/>
            <person name="Zhong S."/>
            <person name="Hamelin R.C."/>
            <person name="Grigoriev I.V."/>
            <person name="Szabo L.J."/>
            <person name="Martin F."/>
        </authorList>
    </citation>
    <scope>NUCLEOTIDE SEQUENCE [LARGE SCALE GENOMIC DNA]</scope>
    <source>
        <strain evidence="14">98AG31 / pathotype 3-4-7</strain>
    </source>
</reference>
<dbReference type="AlphaFoldDB" id="F4RGY9"/>
<comment type="subunit">
    <text evidence="4 11">Heterodimer with ALG13 to form a functional enzyme.</text>
</comment>
<keyword evidence="6" id="KW-0812">Transmembrane</keyword>
<keyword evidence="9" id="KW-0472">Membrane</keyword>
<feature type="non-terminal residue" evidence="13">
    <location>
        <position position="1"/>
    </location>
</feature>
<dbReference type="Proteomes" id="UP000001072">
    <property type="component" value="Unassembled WGS sequence"/>
</dbReference>
<dbReference type="STRING" id="747676.F4RGY9"/>
<accession>F4RGY9</accession>
<keyword evidence="7 11" id="KW-0256">Endoplasmic reticulum</keyword>
<keyword evidence="14" id="KW-1185">Reference proteome</keyword>
<keyword evidence="13" id="KW-0808">Transferase</keyword>
<dbReference type="OrthoDB" id="17098at2759"/>
<dbReference type="Gene3D" id="3.40.50.2000">
    <property type="entry name" value="Glycogen Phosphorylase B"/>
    <property type="match status" value="1"/>
</dbReference>
<keyword evidence="8" id="KW-1133">Transmembrane helix</keyword>
<evidence type="ECO:0000256" key="10">
    <source>
        <dbReference type="ARBA" id="ARBA00032062"/>
    </source>
</evidence>
<evidence type="ECO:0000256" key="2">
    <source>
        <dbReference type="ARBA" id="ARBA00004590"/>
    </source>
</evidence>
<dbReference type="GO" id="GO:0031965">
    <property type="term" value="C:nuclear membrane"/>
    <property type="evidence" value="ECO:0007669"/>
    <property type="project" value="UniProtKB-SubCell"/>
</dbReference>
<name>F4RGY9_MELLP</name>
<dbReference type="PANTHER" id="PTHR12154:SF4">
    <property type="entry name" value="UDP-N-ACETYLGLUCOSAMINE TRANSFERASE SUBUNIT ALG14 HOMOLOG"/>
    <property type="match status" value="1"/>
</dbReference>
<evidence type="ECO:0000256" key="7">
    <source>
        <dbReference type="ARBA" id="ARBA00022824"/>
    </source>
</evidence>